<evidence type="ECO:0000313" key="2">
    <source>
        <dbReference type="Proteomes" id="UP000193560"/>
    </source>
</evidence>
<sequence>MNRRDRRWRHEEHDVSAGNWNAKRRCISKGSIIKNGLPSIYPVNGNLFDVKLLSLCFYYYPYTMNDDIQRQQCIIHANLWVMVTQPTSLNHQEDDIANSVDDDIKVD</sequence>
<reference evidence="1 2" key="1">
    <citation type="submission" date="2016-07" db="EMBL/GenBank/DDBJ databases">
        <title>Pervasive Adenine N6-methylation of Active Genes in Fungi.</title>
        <authorList>
            <consortium name="DOE Joint Genome Institute"/>
            <person name="Mondo S.J."/>
            <person name="Dannebaum R.O."/>
            <person name="Kuo R.C."/>
            <person name="Labutti K."/>
            <person name="Haridas S."/>
            <person name="Kuo A."/>
            <person name="Salamov A."/>
            <person name="Ahrendt S.R."/>
            <person name="Lipzen A."/>
            <person name="Sullivan W."/>
            <person name="Andreopoulos W.B."/>
            <person name="Clum A."/>
            <person name="Lindquist E."/>
            <person name="Daum C."/>
            <person name="Ramamoorthy G.K."/>
            <person name="Gryganskyi A."/>
            <person name="Culley D."/>
            <person name="Magnuson J.K."/>
            <person name="James T.Y."/>
            <person name="O'Malley M.A."/>
            <person name="Stajich J.E."/>
            <person name="Spatafora J.W."/>
            <person name="Visel A."/>
            <person name="Grigoriev I.V."/>
        </authorList>
    </citation>
    <scope>NUCLEOTIDE SEQUENCE [LARGE SCALE GENOMIC DNA]</scope>
    <source>
        <strain evidence="1 2">NRRL 1336</strain>
    </source>
</reference>
<accession>A0A1X2ID07</accession>
<protein>
    <submittedName>
        <fullName evidence="1">Uncharacterized protein</fullName>
    </submittedName>
</protein>
<dbReference type="Proteomes" id="UP000193560">
    <property type="component" value="Unassembled WGS sequence"/>
</dbReference>
<proteinExistence type="predicted"/>
<name>A0A1X2ID07_9FUNG</name>
<organism evidence="1 2">
    <name type="scientific">Absidia repens</name>
    <dbReference type="NCBI Taxonomy" id="90262"/>
    <lineage>
        <taxon>Eukaryota</taxon>
        <taxon>Fungi</taxon>
        <taxon>Fungi incertae sedis</taxon>
        <taxon>Mucoromycota</taxon>
        <taxon>Mucoromycotina</taxon>
        <taxon>Mucoromycetes</taxon>
        <taxon>Mucorales</taxon>
        <taxon>Cunninghamellaceae</taxon>
        <taxon>Absidia</taxon>
    </lineage>
</organism>
<keyword evidence="2" id="KW-1185">Reference proteome</keyword>
<evidence type="ECO:0000313" key="1">
    <source>
        <dbReference type="EMBL" id="ORZ14145.1"/>
    </source>
</evidence>
<dbReference type="AlphaFoldDB" id="A0A1X2ID07"/>
<gene>
    <name evidence="1" type="ORF">BCR42DRAFT_492778</name>
</gene>
<dbReference type="EMBL" id="MCGE01000015">
    <property type="protein sequence ID" value="ORZ14145.1"/>
    <property type="molecule type" value="Genomic_DNA"/>
</dbReference>
<comment type="caution">
    <text evidence="1">The sequence shown here is derived from an EMBL/GenBank/DDBJ whole genome shotgun (WGS) entry which is preliminary data.</text>
</comment>